<name>A0ABN7XMI7_GIGMA</name>
<keyword evidence="2" id="KW-1185">Reference proteome</keyword>
<comment type="caution">
    <text evidence="1">The sequence shown here is derived from an EMBL/GenBank/DDBJ whole genome shotgun (WGS) entry which is preliminary data.</text>
</comment>
<sequence>MANKHDQAIQKFGELTSAYKKLQAKNKFLRESIKTTLNEINGKLNIDTLALNLTNELKPLFESNDIKVNYETIKQKCKEALEETQDFLDNILADVDELLKQLPPPSS</sequence>
<gene>
    <name evidence="1" type="ORF">GMARGA_LOCUS43970</name>
</gene>
<accession>A0ABN7XMI7</accession>
<protein>
    <submittedName>
        <fullName evidence="1">2406_t:CDS:1</fullName>
    </submittedName>
</protein>
<dbReference type="Proteomes" id="UP000789901">
    <property type="component" value="Unassembled WGS sequence"/>
</dbReference>
<organism evidence="1 2">
    <name type="scientific">Gigaspora margarita</name>
    <dbReference type="NCBI Taxonomy" id="4874"/>
    <lineage>
        <taxon>Eukaryota</taxon>
        <taxon>Fungi</taxon>
        <taxon>Fungi incertae sedis</taxon>
        <taxon>Mucoromycota</taxon>
        <taxon>Glomeromycotina</taxon>
        <taxon>Glomeromycetes</taxon>
        <taxon>Diversisporales</taxon>
        <taxon>Gigasporaceae</taxon>
        <taxon>Gigaspora</taxon>
    </lineage>
</organism>
<evidence type="ECO:0000313" key="2">
    <source>
        <dbReference type="Proteomes" id="UP000789901"/>
    </source>
</evidence>
<proteinExistence type="predicted"/>
<reference evidence="1 2" key="1">
    <citation type="submission" date="2021-06" db="EMBL/GenBank/DDBJ databases">
        <authorList>
            <person name="Kallberg Y."/>
            <person name="Tangrot J."/>
            <person name="Rosling A."/>
        </authorList>
    </citation>
    <scope>NUCLEOTIDE SEQUENCE [LARGE SCALE GENOMIC DNA]</scope>
    <source>
        <strain evidence="1 2">120-4 pot B 10/14</strain>
    </source>
</reference>
<evidence type="ECO:0000313" key="1">
    <source>
        <dbReference type="EMBL" id="CAG8855149.1"/>
    </source>
</evidence>
<dbReference type="EMBL" id="CAJVQB010146383">
    <property type="protein sequence ID" value="CAG8855149.1"/>
    <property type="molecule type" value="Genomic_DNA"/>
</dbReference>